<keyword evidence="6" id="KW-0675">Receptor</keyword>
<protein>
    <submittedName>
        <fullName evidence="6">Putative G-protein coupled receptor 157</fullName>
    </submittedName>
</protein>
<dbReference type="PANTHER" id="PTHR23112:SF47">
    <property type="entry name" value="G-PROTEIN COUPLED RECEPTOR 157"/>
    <property type="match status" value="1"/>
</dbReference>
<evidence type="ECO:0000256" key="3">
    <source>
        <dbReference type="ARBA" id="ARBA00022989"/>
    </source>
</evidence>
<sequence length="301" mass="34014">MLSCLFIKQTIGIYSEPKEIAAGAKKRRRSSMASSRVALIDQAVQKECSSESQSLFQRVQLDSMERDWFRFAALGNAAALGQLLKQDPTLASKKHAALSEYRPILAANPMSQFQSSMADTKLTLIPVIFIVLRIWSTIRFVLTLAESPAVQNPMLVILHGVGNTFQGGANCIMFVLCTQVVRSRLASALCCSRWRKTALQRRRKQERNEAKDAKANMRDYNGKMPKHYWKGSVDVFSTPSLDSCGRWAREEKHSHRYGHFPSILQNPRSWSQDRLWAEYMSSPELAVIKKGQARSPSCTRN</sequence>
<dbReference type="AlphaFoldDB" id="A0A444U2R4"/>
<gene>
    <name evidence="6" type="ORF">EOD39_8773</name>
</gene>
<dbReference type="EMBL" id="SCEB01215449">
    <property type="protein sequence ID" value="RXM29461.1"/>
    <property type="molecule type" value="Genomic_DNA"/>
</dbReference>
<evidence type="ECO:0000256" key="1">
    <source>
        <dbReference type="ARBA" id="ARBA00004141"/>
    </source>
</evidence>
<comment type="caution">
    <text evidence="6">The sequence shown here is derived from an EMBL/GenBank/DDBJ whole genome shotgun (WGS) entry which is preliminary data.</text>
</comment>
<evidence type="ECO:0000256" key="5">
    <source>
        <dbReference type="SAM" id="Coils"/>
    </source>
</evidence>
<dbReference type="PANTHER" id="PTHR23112">
    <property type="entry name" value="G PROTEIN-COUPLED RECEPTOR 157-RELATED"/>
    <property type="match status" value="1"/>
</dbReference>
<reference evidence="6 7" key="1">
    <citation type="submission" date="2019-01" db="EMBL/GenBank/DDBJ databases">
        <title>Draft Genome and Complete Hox-Cluster Characterization of the Sterlet Sturgeon (Acipenser ruthenus).</title>
        <authorList>
            <person name="Wei Q."/>
        </authorList>
    </citation>
    <scope>NUCLEOTIDE SEQUENCE [LARGE SCALE GENOMIC DNA]</scope>
    <source>
        <strain evidence="6">WHYD16114868_AA</strain>
        <tissue evidence="6">Blood</tissue>
    </source>
</reference>
<dbReference type="GO" id="GO:0004930">
    <property type="term" value="F:G protein-coupled receptor activity"/>
    <property type="evidence" value="ECO:0007669"/>
    <property type="project" value="TreeGrafter"/>
</dbReference>
<name>A0A444U2R4_ACIRT</name>
<evidence type="ECO:0000313" key="7">
    <source>
        <dbReference type="Proteomes" id="UP000289886"/>
    </source>
</evidence>
<feature type="coiled-coil region" evidence="5">
    <location>
        <begin position="196"/>
        <end position="223"/>
    </location>
</feature>
<comment type="subcellular location">
    <subcellularLocation>
        <location evidence="1">Membrane</location>
        <topology evidence="1">Multi-pass membrane protein</topology>
    </subcellularLocation>
</comment>
<dbReference type="GO" id="GO:0005886">
    <property type="term" value="C:plasma membrane"/>
    <property type="evidence" value="ECO:0007669"/>
    <property type="project" value="TreeGrafter"/>
</dbReference>
<keyword evidence="2" id="KW-0812">Transmembrane</keyword>
<keyword evidence="3" id="KW-1133">Transmembrane helix</keyword>
<organism evidence="6 7">
    <name type="scientific">Acipenser ruthenus</name>
    <name type="common">Sterlet sturgeon</name>
    <dbReference type="NCBI Taxonomy" id="7906"/>
    <lineage>
        <taxon>Eukaryota</taxon>
        <taxon>Metazoa</taxon>
        <taxon>Chordata</taxon>
        <taxon>Craniata</taxon>
        <taxon>Vertebrata</taxon>
        <taxon>Euteleostomi</taxon>
        <taxon>Actinopterygii</taxon>
        <taxon>Chondrostei</taxon>
        <taxon>Acipenseriformes</taxon>
        <taxon>Acipenseridae</taxon>
        <taxon>Acipenser</taxon>
    </lineage>
</organism>
<keyword evidence="7" id="KW-1185">Reference proteome</keyword>
<proteinExistence type="predicted"/>
<keyword evidence="4" id="KW-0472">Membrane</keyword>
<evidence type="ECO:0000313" key="6">
    <source>
        <dbReference type="EMBL" id="RXM29461.1"/>
    </source>
</evidence>
<keyword evidence="5" id="KW-0175">Coiled coil</keyword>
<evidence type="ECO:0000256" key="4">
    <source>
        <dbReference type="ARBA" id="ARBA00023136"/>
    </source>
</evidence>
<evidence type="ECO:0000256" key="2">
    <source>
        <dbReference type="ARBA" id="ARBA00022692"/>
    </source>
</evidence>
<accession>A0A444U2R4</accession>
<dbReference type="GO" id="GO:0007189">
    <property type="term" value="P:adenylate cyclase-activating G protein-coupled receptor signaling pathway"/>
    <property type="evidence" value="ECO:0007669"/>
    <property type="project" value="TreeGrafter"/>
</dbReference>
<dbReference type="Proteomes" id="UP000289886">
    <property type="component" value="Unassembled WGS sequence"/>
</dbReference>